<evidence type="ECO:0000256" key="1">
    <source>
        <dbReference type="ARBA" id="ARBA00004162"/>
    </source>
</evidence>
<dbReference type="GO" id="GO:0022857">
    <property type="term" value="F:transmembrane transporter activity"/>
    <property type="evidence" value="ECO:0007669"/>
    <property type="project" value="InterPro"/>
</dbReference>
<comment type="subcellular location">
    <subcellularLocation>
        <location evidence="1">Cell membrane</location>
        <topology evidence="1">Single-pass membrane protein</topology>
    </subcellularLocation>
</comment>
<sequence length="117" mass="13096">MRKRRELGQSSDIAFLLIIFFLLLSGVTASHSLDLNTSNSSILVGEAQEHLELTLKQDETVLFQDRVLNNAELTPFLNQKPHLTLSIEAATDWQTVVSFLSLLEQYPLSSLSLEVVP</sequence>
<gene>
    <name evidence="6" type="ORF">SDC9_69707</name>
</gene>
<keyword evidence="4" id="KW-1133">Transmembrane helix</keyword>
<organism evidence="6">
    <name type="scientific">bioreactor metagenome</name>
    <dbReference type="NCBI Taxonomy" id="1076179"/>
    <lineage>
        <taxon>unclassified sequences</taxon>
        <taxon>metagenomes</taxon>
        <taxon>ecological metagenomes</taxon>
    </lineage>
</organism>
<evidence type="ECO:0000313" key="6">
    <source>
        <dbReference type="EMBL" id="MPM23242.1"/>
    </source>
</evidence>
<dbReference type="EMBL" id="VSSQ01003985">
    <property type="protein sequence ID" value="MPM23242.1"/>
    <property type="molecule type" value="Genomic_DNA"/>
</dbReference>
<evidence type="ECO:0000256" key="3">
    <source>
        <dbReference type="ARBA" id="ARBA00022692"/>
    </source>
</evidence>
<accession>A0A644Y3U2</accession>
<keyword evidence="2" id="KW-1003">Cell membrane</keyword>
<dbReference type="InterPro" id="IPR003400">
    <property type="entry name" value="ExbD"/>
</dbReference>
<dbReference type="Pfam" id="PF02472">
    <property type="entry name" value="ExbD"/>
    <property type="match status" value="1"/>
</dbReference>
<dbReference type="GO" id="GO:0005886">
    <property type="term" value="C:plasma membrane"/>
    <property type="evidence" value="ECO:0007669"/>
    <property type="project" value="UniProtKB-SubCell"/>
</dbReference>
<comment type="caution">
    <text evidence="6">The sequence shown here is derived from an EMBL/GenBank/DDBJ whole genome shotgun (WGS) entry which is preliminary data.</text>
</comment>
<evidence type="ECO:0000256" key="2">
    <source>
        <dbReference type="ARBA" id="ARBA00022475"/>
    </source>
</evidence>
<keyword evidence="5" id="KW-0472">Membrane</keyword>
<reference evidence="6" key="1">
    <citation type="submission" date="2019-08" db="EMBL/GenBank/DDBJ databases">
        <authorList>
            <person name="Kucharzyk K."/>
            <person name="Murdoch R.W."/>
            <person name="Higgins S."/>
            <person name="Loffler F."/>
        </authorList>
    </citation>
    <scope>NUCLEOTIDE SEQUENCE</scope>
</reference>
<evidence type="ECO:0000256" key="4">
    <source>
        <dbReference type="ARBA" id="ARBA00022989"/>
    </source>
</evidence>
<name>A0A644Y3U2_9ZZZZ</name>
<evidence type="ECO:0000256" key="5">
    <source>
        <dbReference type="ARBA" id="ARBA00023136"/>
    </source>
</evidence>
<keyword evidence="3" id="KW-0812">Transmembrane</keyword>
<evidence type="ECO:0008006" key="7">
    <source>
        <dbReference type="Google" id="ProtNLM"/>
    </source>
</evidence>
<proteinExistence type="predicted"/>
<protein>
    <recommendedName>
        <fullName evidence="7">Biopolymer transport protein ExbD/TolR</fullName>
    </recommendedName>
</protein>
<dbReference type="AlphaFoldDB" id="A0A644Y3U2"/>